<dbReference type="AlphaFoldDB" id="A0A4Y2FY57"/>
<accession>A0A4Y2FY57</accession>
<comment type="caution">
    <text evidence="1">The sequence shown here is derived from an EMBL/GenBank/DDBJ whole genome shotgun (WGS) entry which is preliminary data.</text>
</comment>
<dbReference type="Proteomes" id="UP000499080">
    <property type="component" value="Unassembled WGS sequence"/>
</dbReference>
<sequence length="78" mass="8647">MGPASLSGRIGKELTNCDKFPIINFEAIELDEVNINKTDLGKDQQYHLDIVRAIQTGQCAPDLAIRDPGPLSHSRWLT</sequence>
<reference evidence="1 2" key="1">
    <citation type="journal article" date="2019" name="Sci. Rep.">
        <title>Orb-weaving spider Araneus ventricosus genome elucidates the spidroin gene catalogue.</title>
        <authorList>
            <person name="Kono N."/>
            <person name="Nakamura H."/>
            <person name="Ohtoshi R."/>
            <person name="Moran D.A.P."/>
            <person name="Shinohara A."/>
            <person name="Yoshida Y."/>
            <person name="Fujiwara M."/>
            <person name="Mori M."/>
            <person name="Tomita M."/>
            <person name="Arakawa K."/>
        </authorList>
    </citation>
    <scope>NUCLEOTIDE SEQUENCE [LARGE SCALE GENOMIC DNA]</scope>
</reference>
<evidence type="ECO:0000313" key="2">
    <source>
        <dbReference type="Proteomes" id="UP000499080"/>
    </source>
</evidence>
<organism evidence="1 2">
    <name type="scientific">Araneus ventricosus</name>
    <name type="common">Orbweaver spider</name>
    <name type="synonym">Epeira ventricosa</name>
    <dbReference type="NCBI Taxonomy" id="182803"/>
    <lineage>
        <taxon>Eukaryota</taxon>
        <taxon>Metazoa</taxon>
        <taxon>Ecdysozoa</taxon>
        <taxon>Arthropoda</taxon>
        <taxon>Chelicerata</taxon>
        <taxon>Arachnida</taxon>
        <taxon>Araneae</taxon>
        <taxon>Araneomorphae</taxon>
        <taxon>Entelegynae</taxon>
        <taxon>Araneoidea</taxon>
        <taxon>Araneidae</taxon>
        <taxon>Araneus</taxon>
    </lineage>
</organism>
<protein>
    <submittedName>
        <fullName evidence="1">Uncharacterized protein</fullName>
    </submittedName>
</protein>
<evidence type="ECO:0000313" key="1">
    <source>
        <dbReference type="EMBL" id="GBM45436.1"/>
    </source>
</evidence>
<name>A0A4Y2FY57_ARAVE</name>
<dbReference type="EMBL" id="BGPR01001100">
    <property type="protein sequence ID" value="GBM45436.1"/>
    <property type="molecule type" value="Genomic_DNA"/>
</dbReference>
<gene>
    <name evidence="1" type="ORF">AVEN_56278_1</name>
</gene>
<proteinExistence type="predicted"/>
<keyword evidence="2" id="KW-1185">Reference proteome</keyword>
<dbReference type="OrthoDB" id="6617942at2759"/>